<reference evidence="3 4" key="1">
    <citation type="submission" date="2020-11" db="EMBL/GenBank/DDBJ databases">
        <title>Treponema Peruensis nv. sp., first commensal Treponema isolated from human feces.</title>
        <authorList>
            <person name="Belkhou C."/>
            <person name="Raes J."/>
        </authorList>
    </citation>
    <scope>NUCLEOTIDE SEQUENCE [LARGE SCALE GENOMIC DNA]</scope>
    <source>
        <strain evidence="3 4">RCC2812</strain>
    </source>
</reference>
<dbReference type="GO" id="GO:0004713">
    <property type="term" value="F:protein tyrosine kinase activity"/>
    <property type="evidence" value="ECO:0007669"/>
    <property type="project" value="TreeGrafter"/>
</dbReference>
<feature type="transmembrane region" description="Helical" evidence="2">
    <location>
        <begin position="296"/>
        <end position="318"/>
    </location>
</feature>
<dbReference type="PANTHER" id="PTHR32309:SF13">
    <property type="entry name" value="FERRIC ENTEROBACTIN TRANSPORT PROTEIN FEPE"/>
    <property type="match status" value="1"/>
</dbReference>
<dbReference type="PANTHER" id="PTHR32309">
    <property type="entry name" value="TYROSINE-PROTEIN KINASE"/>
    <property type="match status" value="1"/>
</dbReference>
<dbReference type="InterPro" id="IPR050445">
    <property type="entry name" value="Bact_polysacc_biosynth/exp"/>
</dbReference>
<proteinExistence type="predicted"/>
<sequence>MNEEIQSQNTTDDEISLIDLFAVLLHYKLLIIITTVAAMIFAVTISVISLKLPAEKSFLPNEYTPKALLLINDTTGGGVSSSMSSLASLAGINLSSSGGGISYSSLATYLAGTDSFLDSIVDEFNLINKWKIEKHVRTESRKVLKKKLVASFDEDSGVFSISFTDIDPNFACEVVEYAVSYMEKRFRELGVDKNEIKKENLEKNITSTYSEIERLRSQIMNLETEAQGYSGFNIPSITMETTRIEMEITAQTEVYKQMKTQYELLKVEMQSETPILQVLEHASVPDQKSGPSRGTLCIIITFAAAFISVFLAFLLNALKNIRNDPEAMAKLRSGK</sequence>
<evidence type="ECO:0000256" key="2">
    <source>
        <dbReference type="SAM" id="Phobius"/>
    </source>
</evidence>
<evidence type="ECO:0000313" key="3">
    <source>
        <dbReference type="EMBL" id="QPZ99947.1"/>
    </source>
</evidence>
<dbReference type="KEGG" id="tper:IWA51_06570"/>
<feature type="transmembrane region" description="Helical" evidence="2">
    <location>
        <begin position="29"/>
        <end position="50"/>
    </location>
</feature>
<keyword evidence="4" id="KW-1185">Reference proteome</keyword>
<protein>
    <submittedName>
        <fullName evidence="3">Lipopolysaccharide biosynthesis protein</fullName>
    </submittedName>
</protein>
<accession>A0A7T3RBB3</accession>
<name>A0A7T3RBB3_9SPIR</name>
<evidence type="ECO:0000256" key="1">
    <source>
        <dbReference type="SAM" id="Coils"/>
    </source>
</evidence>
<keyword evidence="2" id="KW-1133">Transmembrane helix</keyword>
<organism evidence="3 4">
    <name type="scientific">Treponema peruense</name>
    <dbReference type="NCBI Taxonomy" id="2787628"/>
    <lineage>
        <taxon>Bacteria</taxon>
        <taxon>Pseudomonadati</taxon>
        <taxon>Spirochaetota</taxon>
        <taxon>Spirochaetia</taxon>
        <taxon>Spirochaetales</taxon>
        <taxon>Treponemataceae</taxon>
        <taxon>Treponema</taxon>
    </lineage>
</organism>
<dbReference type="AlphaFoldDB" id="A0A7T3RBB3"/>
<dbReference type="EMBL" id="CP064936">
    <property type="protein sequence ID" value="QPZ99947.1"/>
    <property type="molecule type" value="Genomic_DNA"/>
</dbReference>
<evidence type="ECO:0000313" key="4">
    <source>
        <dbReference type="Proteomes" id="UP000595224"/>
    </source>
</evidence>
<keyword evidence="1" id="KW-0175">Coiled coil</keyword>
<gene>
    <name evidence="3" type="ORF">IWA51_06570</name>
</gene>
<dbReference type="GO" id="GO:0005886">
    <property type="term" value="C:plasma membrane"/>
    <property type="evidence" value="ECO:0007669"/>
    <property type="project" value="TreeGrafter"/>
</dbReference>
<dbReference type="Proteomes" id="UP000595224">
    <property type="component" value="Chromosome"/>
</dbReference>
<keyword evidence="2" id="KW-0472">Membrane</keyword>
<keyword evidence="2" id="KW-0812">Transmembrane</keyword>
<feature type="coiled-coil region" evidence="1">
    <location>
        <begin position="198"/>
        <end position="225"/>
    </location>
</feature>
<dbReference type="RefSeq" id="WP_177528021.1">
    <property type="nucleotide sequence ID" value="NZ_CBCSHE010000003.1"/>
</dbReference>